<evidence type="ECO:0000313" key="2">
    <source>
        <dbReference type="RefSeq" id="XP_026739292.1"/>
    </source>
</evidence>
<reference evidence="2" key="1">
    <citation type="submission" date="2025-08" db="UniProtKB">
        <authorList>
            <consortium name="RefSeq"/>
        </authorList>
    </citation>
    <scope>IDENTIFICATION</scope>
</reference>
<dbReference type="GeneID" id="113502112"/>
<sequence>MELLCGFTTVSCWQYFTPLKDIVLDNSKLEPQHLHSDYYFGDCKRPSQIFYAHVHLDHMEVLGKIIIRGWLDLKRIPTCIILRSTAYAYDLLRSTTYNFQFCVPRITYCHTHKRHKYYYYEWYLPMDVVGGMNWDIYFYGPPNVEWQ</sequence>
<keyword evidence="1" id="KW-1185">Reference proteome</keyword>
<dbReference type="AlphaFoldDB" id="A0A7E5WFU6"/>
<dbReference type="OrthoDB" id="7258026at2759"/>
<dbReference type="RefSeq" id="XP_026739292.1">
    <property type="nucleotide sequence ID" value="XM_026883491.1"/>
</dbReference>
<evidence type="ECO:0000313" key="1">
    <source>
        <dbReference type="Proteomes" id="UP000322000"/>
    </source>
</evidence>
<accession>A0A7E5WFU6</accession>
<proteinExistence type="predicted"/>
<dbReference type="KEGG" id="tnl:113502112"/>
<organism evidence="1 2">
    <name type="scientific">Trichoplusia ni</name>
    <name type="common">Cabbage looper</name>
    <dbReference type="NCBI Taxonomy" id="7111"/>
    <lineage>
        <taxon>Eukaryota</taxon>
        <taxon>Metazoa</taxon>
        <taxon>Ecdysozoa</taxon>
        <taxon>Arthropoda</taxon>
        <taxon>Hexapoda</taxon>
        <taxon>Insecta</taxon>
        <taxon>Pterygota</taxon>
        <taxon>Neoptera</taxon>
        <taxon>Endopterygota</taxon>
        <taxon>Lepidoptera</taxon>
        <taxon>Glossata</taxon>
        <taxon>Ditrysia</taxon>
        <taxon>Noctuoidea</taxon>
        <taxon>Noctuidae</taxon>
        <taxon>Plusiinae</taxon>
        <taxon>Trichoplusia</taxon>
    </lineage>
</organism>
<protein>
    <submittedName>
        <fullName evidence="2">Uncharacterized protein LOC113502112</fullName>
    </submittedName>
</protein>
<dbReference type="Proteomes" id="UP000322000">
    <property type="component" value="Chromosome 16"/>
</dbReference>
<gene>
    <name evidence="2" type="primary">LOC113502112</name>
</gene>
<name>A0A7E5WFU6_TRINI</name>
<dbReference type="InParanoid" id="A0A7E5WFU6"/>